<dbReference type="InterPro" id="IPR015422">
    <property type="entry name" value="PyrdxlP-dep_Trfase_small"/>
</dbReference>
<sequence>MVSGVRGRGLMCALDLPDTATRDAVTARLFRDEHVFLLGCGSRTLRFRPTLTVTEDDLEQAVGALDRVLTSLC</sequence>
<evidence type="ECO:0000256" key="4">
    <source>
        <dbReference type="ARBA" id="ARBA00022679"/>
    </source>
</evidence>
<name>A0A8J3ADK3_9ACTN</name>
<keyword evidence="3" id="KW-0032">Aminotransferase</keyword>
<evidence type="ECO:0000256" key="1">
    <source>
        <dbReference type="ARBA" id="ARBA00001933"/>
    </source>
</evidence>
<dbReference type="PANTHER" id="PTHR43206">
    <property type="entry name" value="AMINOTRANSFERASE"/>
    <property type="match status" value="1"/>
</dbReference>
<evidence type="ECO:0000313" key="6">
    <source>
        <dbReference type="Proteomes" id="UP000650511"/>
    </source>
</evidence>
<comment type="caution">
    <text evidence="5">The sequence shown here is derived from an EMBL/GenBank/DDBJ whole genome shotgun (WGS) entry which is preliminary data.</text>
</comment>
<dbReference type="InterPro" id="IPR015424">
    <property type="entry name" value="PyrdxlP-dep_Trfase"/>
</dbReference>
<dbReference type="Pfam" id="PF00202">
    <property type="entry name" value="Aminotran_3"/>
    <property type="match status" value="1"/>
</dbReference>
<organism evidence="5 6">
    <name type="scientific">Egicoccus halophilus</name>
    <dbReference type="NCBI Taxonomy" id="1670830"/>
    <lineage>
        <taxon>Bacteria</taxon>
        <taxon>Bacillati</taxon>
        <taxon>Actinomycetota</taxon>
        <taxon>Nitriliruptoria</taxon>
        <taxon>Egicoccales</taxon>
        <taxon>Egicoccaceae</taxon>
        <taxon>Egicoccus</taxon>
    </lineage>
</organism>
<dbReference type="GO" id="GO:0030170">
    <property type="term" value="F:pyridoxal phosphate binding"/>
    <property type="evidence" value="ECO:0007669"/>
    <property type="project" value="InterPro"/>
</dbReference>
<dbReference type="AlphaFoldDB" id="A0A8J3ADK3"/>
<proteinExistence type="inferred from homology"/>
<reference evidence="5" key="1">
    <citation type="journal article" date="2014" name="Int. J. Syst. Evol. Microbiol.">
        <title>Complete genome sequence of Corynebacterium casei LMG S-19264T (=DSM 44701T), isolated from a smear-ripened cheese.</title>
        <authorList>
            <consortium name="US DOE Joint Genome Institute (JGI-PGF)"/>
            <person name="Walter F."/>
            <person name="Albersmeier A."/>
            <person name="Kalinowski J."/>
            <person name="Ruckert C."/>
        </authorList>
    </citation>
    <scope>NUCLEOTIDE SEQUENCE</scope>
    <source>
        <strain evidence="5">CGMCC 1.14988</strain>
    </source>
</reference>
<gene>
    <name evidence="5" type="ORF">GCM10011354_10790</name>
</gene>
<comment type="similarity">
    <text evidence="2">Belongs to the class-III pyridoxal-phosphate-dependent aminotransferase family.</text>
</comment>
<dbReference type="InterPro" id="IPR005814">
    <property type="entry name" value="Aminotrans_3"/>
</dbReference>
<evidence type="ECO:0000256" key="3">
    <source>
        <dbReference type="ARBA" id="ARBA00022576"/>
    </source>
</evidence>
<dbReference type="SUPFAM" id="SSF53383">
    <property type="entry name" value="PLP-dependent transferases"/>
    <property type="match status" value="1"/>
</dbReference>
<protein>
    <recommendedName>
        <fullName evidence="7">Aminotransferase class-III</fullName>
    </recommendedName>
</protein>
<evidence type="ECO:0000256" key="2">
    <source>
        <dbReference type="ARBA" id="ARBA00008954"/>
    </source>
</evidence>
<dbReference type="EMBL" id="BMHA01000003">
    <property type="protein sequence ID" value="GGI04777.1"/>
    <property type="molecule type" value="Genomic_DNA"/>
</dbReference>
<dbReference type="GO" id="GO:0009450">
    <property type="term" value="P:gamma-aminobutyric acid catabolic process"/>
    <property type="evidence" value="ECO:0007669"/>
    <property type="project" value="TreeGrafter"/>
</dbReference>
<dbReference type="GO" id="GO:0008483">
    <property type="term" value="F:transaminase activity"/>
    <property type="evidence" value="ECO:0007669"/>
    <property type="project" value="UniProtKB-KW"/>
</dbReference>
<evidence type="ECO:0008006" key="7">
    <source>
        <dbReference type="Google" id="ProtNLM"/>
    </source>
</evidence>
<comment type="cofactor">
    <cofactor evidence="1">
        <name>pyridoxal 5'-phosphate</name>
        <dbReference type="ChEBI" id="CHEBI:597326"/>
    </cofactor>
</comment>
<keyword evidence="4" id="KW-0808">Transferase</keyword>
<keyword evidence="6" id="KW-1185">Reference proteome</keyword>
<reference evidence="5" key="2">
    <citation type="submission" date="2020-09" db="EMBL/GenBank/DDBJ databases">
        <authorList>
            <person name="Sun Q."/>
            <person name="Zhou Y."/>
        </authorList>
    </citation>
    <scope>NUCLEOTIDE SEQUENCE</scope>
    <source>
        <strain evidence="5">CGMCC 1.14988</strain>
    </source>
</reference>
<dbReference type="Proteomes" id="UP000650511">
    <property type="component" value="Unassembled WGS sequence"/>
</dbReference>
<accession>A0A8J3ADK3</accession>
<dbReference type="Gene3D" id="3.90.1150.10">
    <property type="entry name" value="Aspartate Aminotransferase, domain 1"/>
    <property type="match status" value="1"/>
</dbReference>
<dbReference type="PANTHER" id="PTHR43206:SF2">
    <property type="entry name" value="4-AMINOBUTYRATE AMINOTRANSFERASE GABT"/>
    <property type="match status" value="1"/>
</dbReference>
<evidence type="ECO:0000313" key="5">
    <source>
        <dbReference type="EMBL" id="GGI04777.1"/>
    </source>
</evidence>